<dbReference type="InterPro" id="IPR035919">
    <property type="entry name" value="EAL_sf"/>
</dbReference>
<evidence type="ECO:0000313" key="5">
    <source>
        <dbReference type="EMBL" id="OAI11201.1"/>
    </source>
</evidence>
<feature type="domain" description="EAL" evidence="3">
    <location>
        <begin position="349"/>
        <end position="602"/>
    </location>
</feature>
<dbReference type="AlphaFoldDB" id="A0A177N015"/>
<dbReference type="PROSITE" id="PS50110">
    <property type="entry name" value="RESPONSE_REGULATORY"/>
    <property type="match status" value="1"/>
</dbReference>
<comment type="caution">
    <text evidence="5">The sequence shown here is derived from an EMBL/GenBank/DDBJ whole genome shotgun (WGS) entry which is preliminary data.</text>
</comment>
<evidence type="ECO:0000259" key="3">
    <source>
        <dbReference type="PROSITE" id="PS50883"/>
    </source>
</evidence>
<name>A0A177N015_9GAMM</name>
<dbReference type="PROSITE" id="PS50883">
    <property type="entry name" value="EAL"/>
    <property type="match status" value="1"/>
</dbReference>
<dbReference type="InterPro" id="IPR050706">
    <property type="entry name" value="Cyclic-di-GMP_PDE-like"/>
</dbReference>
<comment type="caution">
    <text evidence="1">Lacks conserved residue(s) required for the propagation of feature annotation.</text>
</comment>
<dbReference type="SUPFAM" id="SSF52172">
    <property type="entry name" value="CheY-like"/>
    <property type="match status" value="1"/>
</dbReference>
<dbReference type="Gene3D" id="3.40.50.2300">
    <property type="match status" value="1"/>
</dbReference>
<accession>A0A177N015</accession>
<dbReference type="Gene3D" id="3.20.20.450">
    <property type="entry name" value="EAL domain"/>
    <property type="match status" value="1"/>
</dbReference>
<sequence length="627" mass="70893">MIVCDSLKDLIIIVAEHDSISAQHIASILEESGFLDIRHASSGQKIYDILRPFHEQPEKIGLIVVNQNLPNCNLIELSQSLCNSTDGLVIPFVILRPSDSSQSTSAIDQYLASTTNCLIFQISSPVEPQVLALSINFLMQLKQERLIRHQQEEQLINELASKSVIEAKLKFLVAHDELTGLFNRNSFERQLRLIMNLSNKLKKEGALLFIDVDRFSMINELEGFDVGDRLLVELTILIRKLVPPSCLFARIGADEFCLFLENKTKKQAHIIAETIRTTVENFRFFTGEICYSASVSIGITSLDNSSPAKHPGEMILHARQACNFAKINGRDKIRIYNHEDVSIKERRRDIYWVPIIRKALRDNDLFLVFQPVVELNTCDISHYEVLIRMRGDEGQTITPDQFIPVAERMGLIHAIDLWVVENAIDFLAALPSYLSHIALAINLSGSAFQYPDLLQVIRDKLELTWVDAGRLTFEITETAAVDNFERTRDMIHKIRDLGCKFALDDFGAGFCSFNYLKTFPVDYVKIDGQFIRQLDINETDSILVRSMVEIAGKLGKQTIAEFVETPNIALKLKQLGVNLGQGYAFGKPERNLLESHQVSLAILLNSQESQAADKSRSRPMFLNKPTE</sequence>
<dbReference type="InterPro" id="IPR000160">
    <property type="entry name" value="GGDEF_dom"/>
</dbReference>
<gene>
    <name evidence="5" type="ORF">A1359_14875</name>
</gene>
<dbReference type="GO" id="GO:0000160">
    <property type="term" value="P:phosphorelay signal transduction system"/>
    <property type="evidence" value="ECO:0007669"/>
    <property type="project" value="InterPro"/>
</dbReference>
<dbReference type="GO" id="GO:0071111">
    <property type="term" value="F:cyclic-guanylate-specific phosphodiesterase activity"/>
    <property type="evidence" value="ECO:0007669"/>
    <property type="project" value="InterPro"/>
</dbReference>
<dbReference type="RefSeq" id="WP_066986061.1">
    <property type="nucleotide sequence ID" value="NZ_LUUI01000143.1"/>
</dbReference>
<reference evidence="5 6" key="1">
    <citation type="submission" date="2016-03" db="EMBL/GenBank/DDBJ databases">
        <authorList>
            <person name="Ploux O."/>
        </authorList>
    </citation>
    <scope>NUCLEOTIDE SEQUENCE [LARGE SCALE GENOMIC DNA]</scope>
    <source>
        <strain evidence="5 6">R-45370</strain>
    </source>
</reference>
<dbReference type="CDD" id="cd01948">
    <property type="entry name" value="EAL"/>
    <property type="match status" value="1"/>
</dbReference>
<dbReference type="InterPro" id="IPR001789">
    <property type="entry name" value="Sig_transdc_resp-reg_receiver"/>
</dbReference>
<feature type="domain" description="GGDEF" evidence="4">
    <location>
        <begin position="203"/>
        <end position="338"/>
    </location>
</feature>
<dbReference type="PROSITE" id="PS50887">
    <property type="entry name" value="GGDEF"/>
    <property type="match status" value="1"/>
</dbReference>
<dbReference type="Gene3D" id="3.30.70.270">
    <property type="match status" value="1"/>
</dbReference>
<protein>
    <submittedName>
        <fullName evidence="5">Diguanylate cyclase</fullName>
    </submittedName>
</protein>
<dbReference type="SMART" id="SM00052">
    <property type="entry name" value="EAL"/>
    <property type="match status" value="1"/>
</dbReference>
<dbReference type="PANTHER" id="PTHR33121:SF23">
    <property type="entry name" value="CYCLIC DI-GMP PHOSPHODIESTERASE PDEB"/>
    <property type="match status" value="1"/>
</dbReference>
<dbReference type="OrthoDB" id="9813913at2"/>
<evidence type="ECO:0000259" key="4">
    <source>
        <dbReference type="PROSITE" id="PS50887"/>
    </source>
</evidence>
<dbReference type="InterPro" id="IPR029787">
    <property type="entry name" value="Nucleotide_cyclase"/>
</dbReference>
<dbReference type="InterPro" id="IPR043128">
    <property type="entry name" value="Rev_trsase/Diguanyl_cyclase"/>
</dbReference>
<dbReference type="Pfam" id="PF00563">
    <property type="entry name" value="EAL"/>
    <property type="match status" value="1"/>
</dbReference>
<dbReference type="STRING" id="980561.A1359_14875"/>
<dbReference type="Pfam" id="PF00990">
    <property type="entry name" value="GGDEF"/>
    <property type="match status" value="1"/>
</dbReference>
<evidence type="ECO:0000256" key="1">
    <source>
        <dbReference type="PROSITE-ProRule" id="PRU00169"/>
    </source>
</evidence>
<feature type="domain" description="Response regulatory" evidence="2">
    <location>
        <begin position="11"/>
        <end position="139"/>
    </location>
</feature>
<proteinExistence type="predicted"/>
<dbReference type="NCBIfam" id="TIGR00254">
    <property type="entry name" value="GGDEF"/>
    <property type="match status" value="1"/>
</dbReference>
<dbReference type="SMART" id="SM00267">
    <property type="entry name" value="GGDEF"/>
    <property type="match status" value="1"/>
</dbReference>
<organism evidence="5 6">
    <name type="scientific">Methylomonas lenta</name>
    <dbReference type="NCBI Taxonomy" id="980561"/>
    <lineage>
        <taxon>Bacteria</taxon>
        <taxon>Pseudomonadati</taxon>
        <taxon>Pseudomonadota</taxon>
        <taxon>Gammaproteobacteria</taxon>
        <taxon>Methylococcales</taxon>
        <taxon>Methylococcaceae</taxon>
        <taxon>Methylomonas</taxon>
    </lineage>
</organism>
<evidence type="ECO:0000259" key="2">
    <source>
        <dbReference type="PROSITE" id="PS50110"/>
    </source>
</evidence>
<dbReference type="Proteomes" id="UP000078476">
    <property type="component" value="Unassembled WGS sequence"/>
</dbReference>
<dbReference type="InterPro" id="IPR011006">
    <property type="entry name" value="CheY-like_superfamily"/>
</dbReference>
<dbReference type="SUPFAM" id="SSF55073">
    <property type="entry name" value="Nucleotide cyclase"/>
    <property type="match status" value="1"/>
</dbReference>
<keyword evidence="6" id="KW-1185">Reference proteome</keyword>
<dbReference type="EMBL" id="LUUI01000143">
    <property type="protein sequence ID" value="OAI11201.1"/>
    <property type="molecule type" value="Genomic_DNA"/>
</dbReference>
<dbReference type="SUPFAM" id="SSF141868">
    <property type="entry name" value="EAL domain-like"/>
    <property type="match status" value="1"/>
</dbReference>
<evidence type="ECO:0000313" key="6">
    <source>
        <dbReference type="Proteomes" id="UP000078476"/>
    </source>
</evidence>
<dbReference type="InterPro" id="IPR001633">
    <property type="entry name" value="EAL_dom"/>
</dbReference>
<dbReference type="PANTHER" id="PTHR33121">
    <property type="entry name" value="CYCLIC DI-GMP PHOSPHODIESTERASE PDEF"/>
    <property type="match status" value="1"/>
</dbReference>
<dbReference type="CDD" id="cd01949">
    <property type="entry name" value="GGDEF"/>
    <property type="match status" value="1"/>
</dbReference>